<dbReference type="GO" id="GO:0008168">
    <property type="term" value="F:methyltransferase activity"/>
    <property type="evidence" value="ECO:0007669"/>
    <property type="project" value="UniProtKB-KW"/>
</dbReference>
<dbReference type="CDD" id="cd02440">
    <property type="entry name" value="AdoMet_MTases"/>
    <property type="match status" value="1"/>
</dbReference>
<keyword evidence="1" id="KW-0489">Methyltransferase</keyword>
<dbReference type="GO" id="GO:0032259">
    <property type="term" value="P:methylation"/>
    <property type="evidence" value="ECO:0007669"/>
    <property type="project" value="UniProtKB-KW"/>
</dbReference>
<evidence type="ECO:0000313" key="1">
    <source>
        <dbReference type="EMBL" id="ADU97093.1"/>
    </source>
</evidence>
<dbReference type="AlphaFoldDB" id="E8T2J8"/>
<dbReference type="SUPFAM" id="SSF53335">
    <property type="entry name" value="S-adenosyl-L-methionine-dependent methyltransferases"/>
    <property type="match status" value="1"/>
</dbReference>
<accession>E8T2J8</accession>
<dbReference type="Proteomes" id="UP000006362">
    <property type="component" value="Chromosome"/>
</dbReference>
<gene>
    <name evidence="1" type="ordered locus">Theam_1127</name>
</gene>
<evidence type="ECO:0000313" key="2">
    <source>
        <dbReference type="Proteomes" id="UP000006362"/>
    </source>
</evidence>
<dbReference type="STRING" id="648996.Theam_1127"/>
<keyword evidence="2" id="KW-1185">Reference proteome</keyword>
<dbReference type="Pfam" id="PF01209">
    <property type="entry name" value="Ubie_methyltran"/>
    <property type="match status" value="1"/>
</dbReference>
<dbReference type="EMBL" id="CP002444">
    <property type="protein sequence ID" value="ADU97093.1"/>
    <property type="molecule type" value="Genomic_DNA"/>
</dbReference>
<dbReference type="PANTHER" id="PTHR43591">
    <property type="entry name" value="METHYLTRANSFERASE"/>
    <property type="match status" value="1"/>
</dbReference>
<dbReference type="RefSeq" id="WP_013537879.1">
    <property type="nucleotide sequence ID" value="NC_014926.1"/>
</dbReference>
<reference evidence="1" key="1">
    <citation type="submission" date="2011-01" db="EMBL/GenBank/DDBJ databases">
        <title>Complete sequence of chromosome of Thermovibrio ammonificans HB-1.</title>
        <authorList>
            <consortium name="US DOE Joint Genome Institute"/>
            <person name="Lucas S."/>
            <person name="Copeland A."/>
            <person name="Lapidus A."/>
            <person name="Cheng J.-F."/>
            <person name="Goodwin L."/>
            <person name="Pitluck S."/>
            <person name="Davenport K."/>
            <person name="Detter J.C."/>
            <person name="Han C."/>
            <person name="Tapia R."/>
            <person name="Land M."/>
            <person name="Hauser L."/>
            <person name="Kyrpides N."/>
            <person name="Ivanova N."/>
            <person name="Ovchinnikova G."/>
            <person name="Vetriani C."/>
            <person name="Woyke T."/>
        </authorList>
    </citation>
    <scope>NUCLEOTIDE SEQUENCE [LARGE SCALE GENOMIC DNA]</scope>
    <source>
        <strain evidence="1">HB-1</strain>
    </source>
</reference>
<name>E8T2J8_THEA1</name>
<dbReference type="KEGG" id="tam:Theam_1127"/>
<protein>
    <submittedName>
        <fullName evidence="1">Methyltransferase type 11</fullName>
    </submittedName>
</protein>
<proteinExistence type="predicted"/>
<organism evidence="1 2">
    <name type="scientific">Thermovibrio ammonificans (strain DSM 15698 / JCM 12110 / HB-1)</name>
    <dbReference type="NCBI Taxonomy" id="648996"/>
    <lineage>
        <taxon>Bacteria</taxon>
        <taxon>Pseudomonadati</taxon>
        <taxon>Aquificota</taxon>
        <taxon>Aquificia</taxon>
        <taxon>Desulfurobacteriales</taxon>
        <taxon>Desulfurobacteriaceae</taxon>
        <taxon>Thermovibrio</taxon>
    </lineage>
</organism>
<dbReference type="Gene3D" id="3.40.50.150">
    <property type="entry name" value="Vaccinia Virus protein VP39"/>
    <property type="match status" value="1"/>
</dbReference>
<dbReference type="eggNOG" id="COG2226">
    <property type="taxonomic scope" value="Bacteria"/>
</dbReference>
<dbReference type="InterPro" id="IPR029063">
    <property type="entry name" value="SAM-dependent_MTases_sf"/>
</dbReference>
<sequence>MVVKRIFNGKFAHYYENVINRISSPLYTDRWRRSLVDKVVELFPNAKTVIDCCSGAGNVGKLFLKKNPGVKLLNCDISKPLLKMAKERLKEKAFYVCSDNRFYPIKSNSVDVIFSSFCVRNSPDPLLTIGESFRVLKRGGLLAVLDFFRNDSLSPVYLINSALFRSFMEANKLVSKEAKEAIEYLFESIERFFTKEEFLEILRGTGFTPLHVKDFMGGIATTIVAVKEVKNV</sequence>
<dbReference type="HOGENOM" id="CLU_1194422_0_0_0"/>
<keyword evidence="1" id="KW-0808">Transferase</keyword>
<dbReference type="OrthoDB" id="9760689at2"/>